<dbReference type="Pfam" id="PF13360">
    <property type="entry name" value="PQQ_2"/>
    <property type="match status" value="1"/>
</dbReference>
<evidence type="ECO:0000313" key="3">
    <source>
        <dbReference type="EMBL" id="MFM1725448.1"/>
    </source>
</evidence>
<dbReference type="InterPro" id="IPR015943">
    <property type="entry name" value="WD40/YVTN_repeat-like_dom_sf"/>
</dbReference>
<dbReference type="PANTHER" id="PTHR34512:SF30">
    <property type="entry name" value="OUTER MEMBRANE PROTEIN ASSEMBLY FACTOR BAMB"/>
    <property type="match status" value="1"/>
</dbReference>
<evidence type="ECO:0000256" key="1">
    <source>
        <dbReference type="SAM" id="SignalP"/>
    </source>
</evidence>
<dbReference type="SUPFAM" id="SSF50998">
    <property type="entry name" value="Quinoprotein alcohol dehydrogenase-like"/>
    <property type="match status" value="1"/>
</dbReference>
<feature type="chain" id="PRO_5046049348" evidence="1">
    <location>
        <begin position="33"/>
        <end position="550"/>
    </location>
</feature>
<dbReference type="RefSeq" id="WP_420165927.1">
    <property type="nucleotide sequence ID" value="NZ_JBDLNV010000006.1"/>
</dbReference>
<dbReference type="InterPro" id="IPR011047">
    <property type="entry name" value="Quinoprotein_ADH-like_sf"/>
</dbReference>
<organism evidence="3 4">
    <name type="scientific">Rhodococcus parequi</name>
    <dbReference type="NCBI Taxonomy" id="3137122"/>
    <lineage>
        <taxon>Bacteria</taxon>
        <taxon>Bacillati</taxon>
        <taxon>Actinomycetota</taxon>
        <taxon>Actinomycetes</taxon>
        <taxon>Mycobacteriales</taxon>
        <taxon>Nocardiaceae</taxon>
        <taxon>Rhodococcus</taxon>
    </lineage>
</organism>
<dbReference type="PANTHER" id="PTHR34512">
    <property type="entry name" value="CELL SURFACE PROTEIN"/>
    <property type="match status" value="1"/>
</dbReference>
<comment type="caution">
    <text evidence="3">The sequence shown here is derived from an EMBL/GenBank/DDBJ whole genome shotgun (WGS) entry which is preliminary data.</text>
</comment>
<dbReference type="InterPro" id="IPR002372">
    <property type="entry name" value="PQQ_rpt_dom"/>
</dbReference>
<proteinExistence type="predicted"/>
<sequence>MPSIEVARKRRIGRLVVAAVTLAAVTGSAVGAAGATGSLGSGSLRGGSLGSGSADESGMWPYADTGWVTLHGDPANRKQQLGVSTAAEYTRWTALEGAAVLTAPVLLPNGNLAVTTGKAEGNANLHVLDRLGNTVWEAPEWSGKSGVDSAAIMSSPIVDVDGNIYIADADQFWSYTSGGDLRWVLDLPMGPTPNPFAAGSRPINPFVTAVFTKDGGVLGTTAFGQVVVVDRATGELRAPVLQLPGTLAKRHTKTAMSPSMWSDGIMDPEVRDPIFQIIMGGIVQSANTPAVDARTGRVFVAATDVEEDRGALYGLDVTPPRGGQPGSVSIGFAAQMGPGSGSSPVLSPDGGLVYTCDDEGLLYAFDASTGEQVWSAPSNAAAAAVTVDAGGDIYVLTNPGVASAFDESGEKLWDADLSAVTADALPVNDVYGAPIVRGNGNPTVVNGAVLIEVYYGYDVPVQGYPVSAPVKAAIVELDPATGVARRTVAIASDSTEGLLAVAPDGRMFSTLGAMTSTAIAPLAGMVNPNLPQGLEVMRPQGGLDGFLPVS</sequence>
<name>A0ABW9FJU0_9NOCA</name>
<evidence type="ECO:0000259" key="2">
    <source>
        <dbReference type="Pfam" id="PF13360"/>
    </source>
</evidence>
<dbReference type="Gene3D" id="2.40.128.630">
    <property type="match status" value="1"/>
</dbReference>
<accession>A0ABW9FJU0</accession>
<keyword evidence="1" id="KW-0732">Signal</keyword>
<protein>
    <submittedName>
        <fullName evidence="3">PQQ-binding-like beta-propeller repeat protein</fullName>
    </submittedName>
</protein>
<dbReference type="Proteomes" id="UP001629745">
    <property type="component" value="Unassembled WGS sequence"/>
</dbReference>
<keyword evidence="4" id="KW-1185">Reference proteome</keyword>
<feature type="signal peptide" evidence="1">
    <location>
        <begin position="1"/>
        <end position="32"/>
    </location>
</feature>
<dbReference type="InterPro" id="IPR018391">
    <property type="entry name" value="PQQ_b-propeller_rpt"/>
</dbReference>
<dbReference type="SMART" id="SM00564">
    <property type="entry name" value="PQQ"/>
    <property type="match status" value="5"/>
</dbReference>
<dbReference type="Gene3D" id="2.130.10.10">
    <property type="entry name" value="YVTN repeat-like/Quinoprotein amine dehydrogenase"/>
    <property type="match status" value="1"/>
</dbReference>
<feature type="domain" description="Pyrrolo-quinoline quinone repeat" evidence="2">
    <location>
        <begin position="337"/>
        <end position="490"/>
    </location>
</feature>
<reference evidence="3 4" key="1">
    <citation type="submission" date="2023-11" db="EMBL/GenBank/DDBJ databases">
        <authorList>
            <person name="Val-Calvo J."/>
            <person name="Scortti M."/>
            <person name="Vazquez-Boland J."/>
        </authorList>
    </citation>
    <scope>NUCLEOTIDE SEQUENCE [LARGE SCALE GENOMIC DNA]</scope>
    <source>
        <strain evidence="3 4">PAM 2766</strain>
    </source>
</reference>
<dbReference type="EMBL" id="JBDLNV010000006">
    <property type="protein sequence ID" value="MFM1725448.1"/>
    <property type="molecule type" value="Genomic_DNA"/>
</dbReference>
<gene>
    <name evidence="3" type="ORF">ABEU20_004063</name>
</gene>
<evidence type="ECO:0000313" key="4">
    <source>
        <dbReference type="Proteomes" id="UP001629745"/>
    </source>
</evidence>